<dbReference type="Proteomes" id="UP001163846">
    <property type="component" value="Unassembled WGS sequence"/>
</dbReference>
<name>A0AA38UHD4_9AGAR</name>
<sequence length="130" mass="14485">MSTISNDNALKNVPPPNIYTSKTSFEQLLETSHLPPPGPSYYVARRALWLRCPPDANATARESSPSVSRNKLENLLSTPTAIYDDEIWESGIHKVWKGLSAGASLKRRLPLNLVVRAPQTSTIFRCLKRP</sequence>
<evidence type="ECO:0000313" key="1">
    <source>
        <dbReference type="EMBL" id="KAJ3841499.1"/>
    </source>
</evidence>
<evidence type="ECO:0000313" key="2">
    <source>
        <dbReference type="Proteomes" id="UP001163846"/>
    </source>
</evidence>
<accession>A0AA38UHD4</accession>
<protein>
    <submittedName>
        <fullName evidence="1">Uncharacterized protein</fullName>
    </submittedName>
</protein>
<gene>
    <name evidence="1" type="ORF">F5878DRAFT_610073</name>
</gene>
<keyword evidence="2" id="KW-1185">Reference proteome</keyword>
<comment type="caution">
    <text evidence="1">The sequence shown here is derived from an EMBL/GenBank/DDBJ whole genome shotgun (WGS) entry which is preliminary data.</text>
</comment>
<proteinExistence type="predicted"/>
<reference evidence="1" key="1">
    <citation type="submission" date="2022-08" db="EMBL/GenBank/DDBJ databases">
        <authorList>
            <consortium name="DOE Joint Genome Institute"/>
            <person name="Min B."/>
            <person name="Riley R."/>
            <person name="Sierra-Patev S."/>
            <person name="Naranjo-Ortiz M."/>
            <person name="Looney B."/>
            <person name="Konkel Z."/>
            <person name="Slot J.C."/>
            <person name="Sakamoto Y."/>
            <person name="Steenwyk J.L."/>
            <person name="Rokas A."/>
            <person name="Carro J."/>
            <person name="Camarero S."/>
            <person name="Ferreira P."/>
            <person name="Molpeceres G."/>
            <person name="Ruiz-Duenas F.J."/>
            <person name="Serrano A."/>
            <person name="Henrissat B."/>
            <person name="Drula E."/>
            <person name="Hughes K.W."/>
            <person name="Mata J.L."/>
            <person name="Ishikawa N.K."/>
            <person name="Vargas-Isla R."/>
            <person name="Ushijima S."/>
            <person name="Smith C.A."/>
            <person name="Ahrendt S."/>
            <person name="Andreopoulos W."/>
            <person name="He G."/>
            <person name="Labutti K."/>
            <person name="Lipzen A."/>
            <person name="Ng V."/>
            <person name="Sandor L."/>
            <person name="Barry K."/>
            <person name="Martinez A.T."/>
            <person name="Xiao Y."/>
            <person name="Gibbons J.G."/>
            <person name="Terashima K."/>
            <person name="Hibbett D.S."/>
            <person name="Grigoriev I.V."/>
        </authorList>
    </citation>
    <scope>NUCLEOTIDE SEQUENCE</scope>
    <source>
        <strain evidence="1">TFB9207</strain>
    </source>
</reference>
<dbReference type="AlphaFoldDB" id="A0AA38UHD4"/>
<dbReference type="EMBL" id="MU806037">
    <property type="protein sequence ID" value="KAJ3841499.1"/>
    <property type="molecule type" value="Genomic_DNA"/>
</dbReference>
<organism evidence="1 2">
    <name type="scientific">Lentinula raphanica</name>
    <dbReference type="NCBI Taxonomy" id="153919"/>
    <lineage>
        <taxon>Eukaryota</taxon>
        <taxon>Fungi</taxon>
        <taxon>Dikarya</taxon>
        <taxon>Basidiomycota</taxon>
        <taxon>Agaricomycotina</taxon>
        <taxon>Agaricomycetes</taxon>
        <taxon>Agaricomycetidae</taxon>
        <taxon>Agaricales</taxon>
        <taxon>Marasmiineae</taxon>
        <taxon>Omphalotaceae</taxon>
        <taxon>Lentinula</taxon>
    </lineage>
</organism>